<dbReference type="OrthoDB" id="3725747at2"/>
<dbReference type="SFLD" id="SFLDG00180">
    <property type="entry name" value="muconate_cycloisomerase"/>
    <property type="match status" value="1"/>
</dbReference>
<comment type="function">
    <text evidence="4">Converts 2-succinyl-6-hydroxy-2,4-cyclohexadiene-1-carboxylate (SHCHC) to 2-succinylbenzoate (OSB).</text>
</comment>
<keyword evidence="3 4" id="KW-0456">Lyase</keyword>
<dbReference type="SUPFAM" id="SSF51604">
    <property type="entry name" value="Enolase C-terminal domain-like"/>
    <property type="match status" value="1"/>
</dbReference>
<dbReference type="Proteomes" id="UP000320244">
    <property type="component" value="Unassembled WGS sequence"/>
</dbReference>
<dbReference type="SFLD" id="SFLDS00001">
    <property type="entry name" value="Enolase"/>
    <property type="match status" value="1"/>
</dbReference>
<dbReference type="EMBL" id="VCQV01000025">
    <property type="protein sequence ID" value="TWP34664.1"/>
    <property type="molecule type" value="Genomic_DNA"/>
</dbReference>
<dbReference type="InterPro" id="IPR010196">
    <property type="entry name" value="OSB_synthase_MenC1"/>
</dbReference>
<comment type="catalytic activity">
    <reaction evidence="4">
        <text>(1R,6R)-6-hydroxy-2-succinyl-cyclohexa-2,4-diene-1-carboxylate = 2-succinylbenzoate + H2O</text>
        <dbReference type="Rhea" id="RHEA:10196"/>
        <dbReference type="ChEBI" id="CHEBI:15377"/>
        <dbReference type="ChEBI" id="CHEBI:18325"/>
        <dbReference type="ChEBI" id="CHEBI:58689"/>
        <dbReference type="EC" id="4.2.1.113"/>
    </reaction>
</comment>
<comment type="pathway">
    <text evidence="4">Quinol/quinone metabolism; 1,4-dihydroxy-2-naphthoate biosynthesis; 1,4-dihydroxy-2-naphthoate from chorismate: step 4/7.</text>
</comment>
<keyword evidence="1 4" id="KW-0479">Metal-binding</keyword>
<evidence type="ECO:0000259" key="5">
    <source>
        <dbReference type="SMART" id="SM00922"/>
    </source>
</evidence>
<comment type="caution">
    <text evidence="6">The sequence shown here is derived from an EMBL/GenBank/DDBJ whole genome shotgun (WGS) entry which is preliminary data.</text>
</comment>
<dbReference type="SFLD" id="SFLDF00009">
    <property type="entry name" value="o-succinylbenzoate_synthase"/>
    <property type="match status" value="1"/>
</dbReference>
<keyword evidence="4" id="KW-0474">Menaquinone biosynthesis</keyword>
<name>A0A563DYB2_9MICO</name>
<dbReference type="NCBIfam" id="NF002782">
    <property type="entry name" value="PRK02901.1"/>
    <property type="match status" value="1"/>
</dbReference>
<dbReference type="CDD" id="cd03320">
    <property type="entry name" value="OSBS"/>
    <property type="match status" value="1"/>
</dbReference>
<accession>A0A563DYB2</accession>
<dbReference type="InterPro" id="IPR029065">
    <property type="entry name" value="Enolase_C-like"/>
</dbReference>
<gene>
    <name evidence="4" type="primary">menC</name>
    <name evidence="6" type="ORF">FGL98_16235</name>
</gene>
<comment type="cofactor">
    <cofactor evidence="4">
        <name>a divalent metal cation</name>
        <dbReference type="ChEBI" id="CHEBI:60240"/>
    </cofactor>
</comment>
<keyword evidence="2 4" id="KW-0460">Magnesium</keyword>
<feature type="active site" description="Proton donor" evidence="4">
    <location>
        <position position="125"/>
    </location>
</feature>
<evidence type="ECO:0000256" key="1">
    <source>
        <dbReference type="ARBA" id="ARBA00022723"/>
    </source>
</evidence>
<dbReference type="GO" id="GO:0043748">
    <property type="term" value="F:O-succinylbenzoate synthase activity"/>
    <property type="evidence" value="ECO:0007669"/>
    <property type="project" value="UniProtKB-EC"/>
</dbReference>
<dbReference type="GO" id="GO:0000287">
    <property type="term" value="F:magnesium ion binding"/>
    <property type="evidence" value="ECO:0007669"/>
    <property type="project" value="UniProtKB-UniRule"/>
</dbReference>
<feature type="active site" description="Proton acceptor" evidence="4">
    <location>
        <position position="234"/>
    </location>
</feature>
<feature type="binding site" evidence="4">
    <location>
        <position position="156"/>
    </location>
    <ligand>
        <name>Mg(2+)</name>
        <dbReference type="ChEBI" id="CHEBI:18420"/>
    </ligand>
</feature>
<dbReference type="PANTHER" id="PTHR48073">
    <property type="entry name" value="O-SUCCINYLBENZOATE SYNTHASE-RELATED"/>
    <property type="match status" value="1"/>
</dbReference>
<dbReference type="Pfam" id="PF18374">
    <property type="entry name" value="Enolase_like_N"/>
    <property type="match status" value="1"/>
</dbReference>
<feature type="binding site" evidence="4">
    <location>
        <position position="182"/>
    </location>
    <ligand>
        <name>Mg(2+)</name>
        <dbReference type="ChEBI" id="CHEBI:18420"/>
    </ligand>
</feature>
<dbReference type="PANTHER" id="PTHR48073:SF2">
    <property type="entry name" value="O-SUCCINYLBENZOATE SYNTHASE"/>
    <property type="match status" value="1"/>
</dbReference>
<dbReference type="EC" id="4.2.1.113" evidence="4"/>
<dbReference type="InterPro" id="IPR013342">
    <property type="entry name" value="Mandelate_racemase_C"/>
</dbReference>
<protein>
    <recommendedName>
        <fullName evidence="4">o-succinylbenzoate synthase</fullName>
        <shortName evidence="4">OSB synthase</shortName>
        <shortName evidence="4">OSBS</shortName>
        <ecNumber evidence="4">4.2.1.113</ecNumber>
    </recommendedName>
    <alternativeName>
        <fullName evidence="4">4-(2'-carboxyphenyl)-4-oxybutyric acid synthase</fullName>
    </alternativeName>
    <alternativeName>
        <fullName evidence="4">o-succinylbenzoic acid synthase</fullName>
    </alternativeName>
</protein>
<feature type="domain" description="Mandelate racemase/muconate lactonizing enzyme C-terminal" evidence="5">
    <location>
        <begin position="106"/>
        <end position="201"/>
    </location>
</feature>
<evidence type="ECO:0000313" key="7">
    <source>
        <dbReference type="Proteomes" id="UP000320244"/>
    </source>
</evidence>
<keyword evidence="7" id="KW-1185">Reference proteome</keyword>
<evidence type="ECO:0000256" key="2">
    <source>
        <dbReference type="ARBA" id="ARBA00022842"/>
    </source>
</evidence>
<sequence length="346" mass="37271">MSRSSLPAEPPVATPRRRDVPPLVDVLDGLRVVSIPLHTKFRGVTHREIALLQGPTGWGEFSPFLEYEPHEASRWLASAIASAWEDWPAPVRDQVAINATVPAVAADRVASVLSHYDGCRTAKVKVAEAGQTLQQDVDRVAAVRATMGPDARIRVDANGGWTVDEARTALSRLCAYDLEYAEQPCATVEGLRDLRIALARQHTDVLVAADESIRKAEDPMRLALLEAADVAVVKVAPLGGVRAALEVAQRCGLPIVVSSALDSSVGIAAGVALAATLPQLPFACGLGTVNLFEGDVTVERLVPQDGVIEVRRPAVDEAALDRWQALPDRVEWWIQRVHACHDVLIS</sequence>
<proteinExistence type="inferred from homology"/>
<dbReference type="UniPathway" id="UPA01057">
    <property type="reaction ID" value="UER00165"/>
</dbReference>
<dbReference type="Gene3D" id="3.20.20.120">
    <property type="entry name" value="Enolase-like C-terminal domain"/>
    <property type="match status" value="1"/>
</dbReference>
<comment type="pathway">
    <text evidence="4">Quinol/quinone metabolism; menaquinone biosynthesis.</text>
</comment>
<dbReference type="GO" id="GO:0009234">
    <property type="term" value="P:menaquinone biosynthetic process"/>
    <property type="evidence" value="ECO:0007669"/>
    <property type="project" value="UniProtKB-UniRule"/>
</dbReference>
<dbReference type="HAMAP" id="MF_00470">
    <property type="entry name" value="MenC_1"/>
    <property type="match status" value="1"/>
</dbReference>
<dbReference type="RefSeq" id="WP_146318356.1">
    <property type="nucleotide sequence ID" value="NZ_VCQV01000025.1"/>
</dbReference>
<evidence type="ECO:0000256" key="3">
    <source>
        <dbReference type="ARBA" id="ARBA00023239"/>
    </source>
</evidence>
<dbReference type="UniPathway" id="UPA00079"/>
<comment type="similarity">
    <text evidence="4">Belongs to the mandelate racemase/muconate lactonizing enzyme family. MenC type 1 subfamily.</text>
</comment>
<dbReference type="SMART" id="SM00922">
    <property type="entry name" value="MR_MLE"/>
    <property type="match status" value="1"/>
</dbReference>
<reference evidence="6 7" key="1">
    <citation type="submission" date="2019-05" db="EMBL/GenBank/DDBJ databases">
        <authorList>
            <person name="Lee S.D."/>
        </authorList>
    </citation>
    <scope>NUCLEOTIDE SEQUENCE [LARGE SCALE GENOMIC DNA]</scope>
    <source>
        <strain evidence="6 7">C5-26</strain>
    </source>
</reference>
<feature type="binding site" evidence="4">
    <location>
        <position position="210"/>
    </location>
    <ligand>
        <name>Mg(2+)</name>
        <dbReference type="ChEBI" id="CHEBI:18420"/>
    </ligand>
</feature>
<organism evidence="6 7">
    <name type="scientific">Leekyejoonella antrihumi</name>
    <dbReference type="NCBI Taxonomy" id="1660198"/>
    <lineage>
        <taxon>Bacteria</taxon>
        <taxon>Bacillati</taxon>
        <taxon>Actinomycetota</taxon>
        <taxon>Actinomycetes</taxon>
        <taxon>Micrococcales</taxon>
        <taxon>Dermacoccaceae</taxon>
        <taxon>Leekyejoonella</taxon>
    </lineage>
</organism>
<dbReference type="InterPro" id="IPR036849">
    <property type="entry name" value="Enolase-like_C_sf"/>
</dbReference>
<evidence type="ECO:0000313" key="6">
    <source>
        <dbReference type="EMBL" id="TWP34664.1"/>
    </source>
</evidence>
<reference evidence="6 7" key="2">
    <citation type="submission" date="2019-08" db="EMBL/GenBank/DDBJ databases">
        <title>Jejuicoccus antrihumi gen. nov., sp. nov., a new member of the family Dermacoccaceae isolated from a cave.</title>
        <authorList>
            <person name="Schumann P."/>
            <person name="Kim I.S."/>
        </authorList>
    </citation>
    <scope>NUCLEOTIDE SEQUENCE [LARGE SCALE GENOMIC DNA]</scope>
    <source>
        <strain evidence="6 7">C5-26</strain>
    </source>
</reference>
<evidence type="ECO:0000256" key="4">
    <source>
        <dbReference type="HAMAP-Rule" id="MF_00470"/>
    </source>
</evidence>
<dbReference type="Pfam" id="PF13378">
    <property type="entry name" value="MR_MLE_C"/>
    <property type="match status" value="1"/>
</dbReference>
<dbReference type="AlphaFoldDB" id="A0A563DYB2"/>